<evidence type="ECO:0000256" key="4">
    <source>
        <dbReference type="ARBA" id="ARBA00023262"/>
    </source>
</evidence>
<gene>
    <name evidence="5" type="primary">monGFP</name>
</gene>
<dbReference type="Pfam" id="PF01353">
    <property type="entry name" value="GFP"/>
    <property type="match status" value="1"/>
</dbReference>
<evidence type="ECO:0000256" key="1">
    <source>
        <dbReference type="ARBA" id="ARBA00008949"/>
    </source>
</evidence>
<evidence type="ECO:0000313" key="5">
    <source>
        <dbReference type="EMBL" id="BAS22116.1"/>
    </source>
</evidence>
<comment type="similarity">
    <text evidence="1">Belongs to the GFP family.</text>
</comment>
<protein>
    <submittedName>
        <fullName evidence="5">Green fluorescent protein</fullName>
    </submittedName>
</protein>
<keyword evidence="3" id="KW-0455">Luminescence</keyword>
<keyword evidence="2" id="KW-0157">Chromophore</keyword>
<dbReference type="EMBL" id="LC029025">
    <property type="protein sequence ID" value="BAS22116.1"/>
    <property type="molecule type" value="mRNA"/>
</dbReference>
<keyword evidence="4" id="KW-0599">Photoprotein</keyword>
<dbReference type="AlphaFoldDB" id="A0A0K2S4U7"/>
<reference evidence="5" key="1">
    <citation type="journal article" date="2015" name="Zoological Lett">
        <title>Genetic diversity of fluorescent protein genes generated by gene duplication and alternative splicing in reef-building corals.</title>
        <authorList>
            <person name="Takahashi-Kariyazono S."/>
            <person name="Satta Y."/>
            <person name="Terai Y."/>
        </authorList>
    </citation>
    <scope>NUCLEOTIDE SEQUENCE</scope>
    <source>
        <strain evidence="5">M5</strain>
    </source>
</reference>
<evidence type="ECO:0000256" key="2">
    <source>
        <dbReference type="ARBA" id="ARBA00022991"/>
    </source>
</evidence>
<dbReference type="GO" id="GO:0008218">
    <property type="term" value="P:bioluminescence"/>
    <property type="evidence" value="ECO:0007669"/>
    <property type="project" value="UniProtKB-KW"/>
</dbReference>
<dbReference type="InterPro" id="IPR011584">
    <property type="entry name" value="GFP-related"/>
</dbReference>
<dbReference type="InterPro" id="IPR009017">
    <property type="entry name" value="GFP"/>
</dbReference>
<sequence>MQANKCAKKANRVLGFIRRTGVEGKMDLKFHMEGSVNGHEFTIKGEGTGQPYEGTQCIQLRVEKGGPLPFSVDILSAVFLYGNRCITKYPRGIVDYFKNSCPDGYKWERSFLFEDGAVCTACADIRVSVEDNCFYHESKFCGVNFPADGPVMTKVTTGWEPSSEKMVPCVGILNGDVTMFLLLKDGTRYRCQFHSTYKAKTGPKEMPDFHFVEHKIVRKDLGGRDQKWQLVGSSSASASSL</sequence>
<dbReference type="Gene3D" id="2.40.155.10">
    <property type="entry name" value="Green fluorescent protein"/>
    <property type="match status" value="1"/>
</dbReference>
<evidence type="ECO:0000256" key="3">
    <source>
        <dbReference type="ARBA" id="ARBA00023223"/>
    </source>
</evidence>
<dbReference type="Gene3D" id="3.30.1300.40">
    <property type="match status" value="1"/>
</dbReference>
<accession>A0A0K2S4U7</accession>
<proteinExistence type="evidence at transcript level"/>
<dbReference type="SUPFAM" id="SSF54511">
    <property type="entry name" value="GFP-like"/>
    <property type="match status" value="1"/>
</dbReference>
<name>A0A0K2S4U7_9CNID</name>
<organism evidence="5">
    <name type="scientific">Montipora sp. M5</name>
    <dbReference type="NCBI Taxonomy" id="1619226"/>
    <lineage>
        <taxon>Eukaryota</taxon>
        <taxon>Metazoa</taxon>
        <taxon>Cnidaria</taxon>
        <taxon>Anthozoa</taxon>
        <taxon>Hexacorallia</taxon>
        <taxon>Scleractinia</taxon>
        <taxon>Astrocoeniina</taxon>
        <taxon>Acroporidae</taxon>
        <taxon>Montipora</taxon>
    </lineage>
</organism>